<comment type="caution">
    <text evidence="1">The sequence shown here is derived from an EMBL/GenBank/DDBJ whole genome shotgun (WGS) entry which is preliminary data.</text>
</comment>
<gene>
    <name evidence="1" type="ORF">DERF_007289</name>
</gene>
<sequence length="65" mass="7869">MAMLGTLSRIWKDLNWDWGNKSKIRCYSTNSIKYKQYIDYRYLWTDINEKKKILKFKGKAGTIIM</sequence>
<dbReference type="AlphaFoldDB" id="A0A922L5V1"/>
<reference evidence="1" key="1">
    <citation type="submission" date="2013-05" db="EMBL/GenBank/DDBJ databases">
        <authorList>
            <person name="Yim A.K.Y."/>
            <person name="Chan T.F."/>
            <person name="Ji K.M."/>
            <person name="Liu X.Y."/>
            <person name="Zhou J.W."/>
            <person name="Li R.Q."/>
            <person name="Yang K.Y."/>
            <person name="Li J."/>
            <person name="Li M."/>
            <person name="Law P.T.W."/>
            <person name="Wu Y.L."/>
            <person name="Cai Z.L."/>
            <person name="Qin H."/>
            <person name="Bao Y."/>
            <person name="Leung R.K.K."/>
            <person name="Ng P.K.S."/>
            <person name="Zou J."/>
            <person name="Zhong X.J."/>
            <person name="Ran P.X."/>
            <person name="Zhong N.S."/>
            <person name="Liu Z.G."/>
            <person name="Tsui S.K.W."/>
        </authorList>
    </citation>
    <scope>NUCLEOTIDE SEQUENCE</scope>
    <source>
        <strain evidence="1">Derf</strain>
        <tissue evidence="1">Whole organism</tissue>
    </source>
</reference>
<evidence type="ECO:0000313" key="2">
    <source>
        <dbReference type="Proteomes" id="UP000790347"/>
    </source>
</evidence>
<evidence type="ECO:0000313" key="1">
    <source>
        <dbReference type="EMBL" id="KAH9516554.1"/>
    </source>
</evidence>
<protein>
    <submittedName>
        <fullName evidence="1">Uncharacterized protein</fullName>
    </submittedName>
</protein>
<proteinExistence type="predicted"/>
<reference evidence="1" key="2">
    <citation type="journal article" date="2022" name="Res Sq">
        <title>Comparative Genomics Reveals Insights into the Divergent Evolution of Astigmatic Mites and Household Pest Adaptations.</title>
        <authorList>
            <person name="Xiong Q."/>
            <person name="Wan A.T.-Y."/>
            <person name="Liu X.-Y."/>
            <person name="Fung C.S.-H."/>
            <person name="Xiao X."/>
            <person name="Malainual N."/>
            <person name="Hou J."/>
            <person name="Wang L."/>
            <person name="Wang M."/>
            <person name="Yang K."/>
            <person name="Cui Y."/>
            <person name="Leung E."/>
            <person name="Nong W."/>
            <person name="Shin S.-K."/>
            <person name="Au S."/>
            <person name="Jeong K.Y."/>
            <person name="Chew F.T."/>
            <person name="Hui J."/>
            <person name="Leung T.F."/>
            <person name="Tungtrongchitr A."/>
            <person name="Zhong N."/>
            <person name="Liu Z."/>
            <person name="Tsui S."/>
        </authorList>
    </citation>
    <scope>NUCLEOTIDE SEQUENCE</scope>
    <source>
        <strain evidence="1">Derf</strain>
        <tissue evidence="1">Whole organism</tissue>
    </source>
</reference>
<keyword evidence="2" id="KW-1185">Reference proteome</keyword>
<dbReference type="EMBL" id="ASGP02000003">
    <property type="protein sequence ID" value="KAH9516554.1"/>
    <property type="molecule type" value="Genomic_DNA"/>
</dbReference>
<dbReference type="Proteomes" id="UP000790347">
    <property type="component" value="Unassembled WGS sequence"/>
</dbReference>
<accession>A0A922L5V1</accession>
<organism evidence="1 2">
    <name type="scientific">Dermatophagoides farinae</name>
    <name type="common">American house dust mite</name>
    <dbReference type="NCBI Taxonomy" id="6954"/>
    <lineage>
        <taxon>Eukaryota</taxon>
        <taxon>Metazoa</taxon>
        <taxon>Ecdysozoa</taxon>
        <taxon>Arthropoda</taxon>
        <taxon>Chelicerata</taxon>
        <taxon>Arachnida</taxon>
        <taxon>Acari</taxon>
        <taxon>Acariformes</taxon>
        <taxon>Sarcoptiformes</taxon>
        <taxon>Astigmata</taxon>
        <taxon>Psoroptidia</taxon>
        <taxon>Analgoidea</taxon>
        <taxon>Pyroglyphidae</taxon>
        <taxon>Dermatophagoidinae</taxon>
        <taxon>Dermatophagoides</taxon>
    </lineage>
</organism>
<name>A0A922L5V1_DERFA</name>